<protein>
    <recommendedName>
        <fullName evidence="1">Distal membrane-arm assembly complex protein 1-like domain-containing protein</fullName>
    </recommendedName>
</protein>
<feature type="domain" description="Distal membrane-arm assembly complex protein 1-like" evidence="1">
    <location>
        <begin position="21"/>
        <end position="62"/>
    </location>
</feature>
<organism evidence="2 3">
    <name type="scientific">Gymnopilus dilepis</name>
    <dbReference type="NCBI Taxonomy" id="231916"/>
    <lineage>
        <taxon>Eukaryota</taxon>
        <taxon>Fungi</taxon>
        <taxon>Dikarya</taxon>
        <taxon>Basidiomycota</taxon>
        <taxon>Agaricomycotina</taxon>
        <taxon>Agaricomycetes</taxon>
        <taxon>Agaricomycetidae</taxon>
        <taxon>Agaricales</taxon>
        <taxon>Agaricineae</taxon>
        <taxon>Hymenogastraceae</taxon>
        <taxon>Gymnopilus</taxon>
    </lineage>
</organism>
<dbReference type="Pfam" id="PF15055">
    <property type="entry name" value="DMAC1_Dmo2"/>
    <property type="match status" value="1"/>
</dbReference>
<keyword evidence="3" id="KW-1185">Reference proteome</keyword>
<dbReference type="Proteomes" id="UP000284706">
    <property type="component" value="Unassembled WGS sequence"/>
</dbReference>
<dbReference type="AlphaFoldDB" id="A0A409VWA5"/>
<proteinExistence type="predicted"/>
<dbReference type="InterPro" id="IPR028036">
    <property type="entry name" value="DMAC1-like_dom"/>
</dbReference>
<evidence type="ECO:0000313" key="3">
    <source>
        <dbReference type="Proteomes" id="UP000284706"/>
    </source>
</evidence>
<gene>
    <name evidence="2" type="ORF">CVT26_013987</name>
</gene>
<name>A0A409VWA5_9AGAR</name>
<evidence type="ECO:0000259" key="1">
    <source>
        <dbReference type="Pfam" id="PF15055"/>
    </source>
</evidence>
<sequence>MTRDASSANQDASQDLPKPQECLSCRIMGTGVLAGTGAYAIWQSRAAAAGTPFQKKTVAAVGMERVEV</sequence>
<dbReference type="OrthoDB" id="6604875at2759"/>
<dbReference type="STRING" id="231916.A0A409VWA5"/>
<accession>A0A409VWA5</accession>
<comment type="caution">
    <text evidence="2">The sequence shown here is derived from an EMBL/GenBank/DDBJ whole genome shotgun (WGS) entry which is preliminary data.</text>
</comment>
<evidence type="ECO:0000313" key="2">
    <source>
        <dbReference type="EMBL" id="PPQ70529.1"/>
    </source>
</evidence>
<reference evidence="2 3" key="1">
    <citation type="journal article" date="2018" name="Evol. Lett.">
        <title>Horizontal gene cluster transfer increased hallucinogenic mushroom diversity.</title>
        <authorList>
            <person name="Reynolds H.T."/>
            <person name="Vijayakumar V."/>
            <person name="Gluck-Thaler E."/>
            <person name="Korotkin H.B."/>
            <person name="Matheny P.B."/>
            <person name="Slot J.C."/>
        </authorList>
    </citation>
    <scope>NUCLEOTIDE SEQUENCE [LARGE SCALE GENOMIC DNA]</scope>
    <source>
        <strain evidence="2 3">SRW20</strain>
    </source>
</reference>
<dbReference type="InParanoid" id="A0A409VWA5"/>
<dbReference type="EMBL" id="NHYE01005538">
    <property type="protein sequence ID" value="PPQ70529.1"/>
    <property type="molecule type" value="Genomic_DNA"/>
</dbReference>